<name>A0A4U8YSN6_9BACT</name>
<dbReference type="EMBL" id="CAADHO010000011">
    <property type="protein sequence ID" value="VFQ46784.1"/>
    <property type="molecule type" value="Genomic_DNA"/>
</dbReference>
<dbReference type="InterPro" id="IPR054828">
    <property type="entry name" value="Vit_B12_bind_prot"/>
</dbReference>
<evidence type="ECO:0000313" key="3">
    <source>
        <dbReference type="EMBL" id="VFQ46784.1"/>
    </source>
</evidence>
<evidence type="ECO:0000256" key="1">
    <source>
        <dbReference type="ARBA" id="ARBA00022729"/>
    </source>
</evidence>
<dbReference type="GO" id="GO:0016787">
    <property type="term" value="F:hydrolase activity"/>
    <property type="evidence" value="ECO:0007669"/>
    <property type="project" value="UniProtKB-KW"/>
</dbReference>
<dbReference type="NCBIfam" id="NF038402">
    <property type="entry name" value="TroA_like"/>
    <property type="match status" value="1"/>
</dbReference>
<keyword evidence="1" id="KW-0732">Signal</keyword>
<feature type="domain" description="Fe/B12 periplasmic-binding" evidence="2">
    <location>
        <begin position="45"/>
        <end position="294"/>
    </location>
</feature>
<keyword evidence="3" id="KW-0378">Hydrolase</keyword>
<dbReference type="RefSeq" id="WP_180145219.1">
    <property type="nucleotide sequence ID" value="NZ_CAADHO010000011.1"/>
</dbReference>
<accession>A0A4U8YSN6</accession>
<protein>
    <submittedName>
        <fullName evidence="3">Adenosylcobinamide amidohydrolase cbiz</fullName>
    </submittedName>
</protein>
<keyword evidence="4" id="KW-1185">Reference proteome</keyword>
<gene>
    <name evidence="3" type="ORF">MSL71_44600</name>
</gene>
<dbReference type="PROSITE" id="PS50983">
    <property type="entry name" value="FE_B12_PBP"/>
    <property type="match status" value="1"/>
</dbReference>
<organism evidence="3 4">
    <name type="scientific">Desulfoluna butyratoxydans</name>
    <dbReference type="NCBI Taxonomy" id="231438"/>
    <lineage>
        <taxon>Bacteria</taxon>
        <taxon>Pseudomonadati</taxon>
        <taxon>Thermodesulfobacteriota</taxon>
        <taxon>Desulfobacteria</taxon>
        <taxon>Desulfobacterales</taxon>
        <taxon>Desulfolunaceae</taxon>
        <taxon>Desulfoluna</taxon>
    </lineage>
</organism>
<proteinExistence type="predicted"/>
<reference evidence="3 4" key="1">
    <citation type="submission" date="2019-03" db="EMBL/GenBank/DDBJ databases">
        <authorList>
            <person name="Nijsse B."/>
        </authorList>
    </citation>
    <scope>NUCLEOTIDE SEQUENCE [LARGE SCALE GENOMIC DNA]</scope>
    <source>
        <strain evidence="3">Desulfoluna butyratoxydans MSL71</strain>
    </source>
</reference>
<dbReference type="InterPro" id="IPR002491">
    <property type="entry name" value="ABC_transptr_periplasmic_BD"/>
</dbReference>
<sequence>MTWIRRGMAGAVLTLFLFVFLPVARAVTITDSAGRTVTFDQPPARVVSLVPSLTEALFVMGAGDHVVGVTLHDTWPAAANTKTVVGGFFRPSVDKVLSLTPDLVFVSGIQKEMIDALEGAVPLVQLDPGSVDESFGQMRLMGRLMGCEAGAEKIITDNRQILTDIRKKTAAIPADKRKRVMRLMGRTSIMTPGADSFQQELIALAGGIPHGIKRDGAVISMTDAEILAFNPDVIYGCGGDKEAAELLYANPAFQAVPAVKNKRMDYYPCELTCRASTHVGYFVSWLSSNLYSAEFSIRKNQIHPDAVIERTPVSLDLAYVKKASLNHATLYDFPSRSLEVTFTSPKTILSTLDGWRENITTVGNNYMPPQCWRLAHEGGFEGMKQDIFAMLGVKGETTSFLFTGADMDNFSKKTASFKDMSVTVLATAGVCSNAMRMGKDTGSYYEPGTINILILPNMHLSKRAMSRAIISATEGKTAALQDLDVRSSYTPLVNPATGTGTDNILIAEGEGVSVDNAGGHTKMGELIATAVYEAVTEAIFKQNGLTANRSVFRRLKDRQLSVSDLVGDSTCPCNASSGGAGTPAYAKLETLLLDPKYAAFLETAMALSDAWERGLITDLSAYKGWCNQMATEIAGGQVPDKSFTGDTDLPKPLGLAVDALLKGIEYKK</sequence>
<evidence type="ECO:0000259" key="2">
    <source>
        <dbReference type="PROSITE" id="PS50983"/>
    </source>
</evidence>
<dbReference type="GO" id="GO:0071281">
    <property type="term" value="P:cellular response to iron ion"/>
    <property type="evidence" value="ECO:0007669"/>
    <property type="project" value="TreeGrafter"/>
</dbReference>
<dbReference type="PANTHER" id="PTHR30535">
    <property type="entry name" value="VITAMIN B12-BINDING PROTEIN"/>
    <property type="match status" value="1"/>
</dbReference>
<dbReference type="PANTHER" id="PTHR30535:SF34">
    <property type="entry name" value="MOLYBDATE-BINDING PROTEIN MOLA"/>
    <property type="match status" value="1"/>
</dbReference>
<dbReference type="SUPFAM" id="SSF53807">
    <property type="entry name" value="Helical backbone' metal receptor"/>
    <property type="match status" value="1"/>
</dbReference>
<dbReference type="InterPro" id="IPR050902">
    <property type="entry name" value="ABC_Transporter_SBP"/>
</dbReference>
<dbReference type="AlphaFoldDB" id="A0A4U8YSN6"/>
<dbReference type="InterPro" id="IPR002808">
    <property type="entry name" value="AdoCbi_amidolase"/>
</dbReference>
<dbReference type="Pfam" id="PF01497">
    <property type="entry name" value="Peripla_BP_2"/>
    <property type="match status" value="1"/>
</dbReference>
<dbReference type="Proteomes" id="UP000507962">
    <property type="component" value="Unassembled WGS sequence"/>
</dbReference>
<evidence type="ECO:0000313" key="4">
    <source>
        <dbReference type="Proteomes" id="UP000507962"/>
    </source>
</evidence>
<dbReference type="Pfam" id="PF01955">
    <property type="entry name" value="CbiZ"/>
    <property type="match status" value="1"/>
</dbReference>
<dbReference type="Gene3D" id="3.40.50.1980">
    <property type="entry name" value="Nitrogenase molybdenum iron protein domain"/>
    <property type="match status" value="2"/>
</dbReference>